<evidence type="ECO:0000256" key="4">
    <source>
        <dbReference type="PROSITE-ProRule" id="PRU00134"/>
    </source>
</evidence>
<keyword evidence="2 4" id="KW-0863">Zinc-finger</keyword>
<evidence type="ECO:0000259" key="5">
    <source>
        <dbReference type="PROSITE" id="PS50865"/>
    </source>
</evidence>
<keyword evidence="7" id="KW-1185">Reference proteome</keyword>
<comment type="caution">
    <text evidence="6">The sequence shown here is derived from an EMBL/GenBank/DDBJ whole genome shotgun (WGS) entry which is preliminary data.</text>
</comment>
<dbReference type="Pfam" id="PF01753">
    <property type="entry name" value="zf-MYND"/>
    <property type="match status" value="1"/>
</dbReference>
<dbReference type="AlphaFoldDB" id="A0A9P6E1H1"/>
<dbReference type="InterPro" id="IPR002893">
    <property type="entry name" value="Znf_MYND"/>
</dbReference>
<gene>
    <name evidence="6" type="ORF">BS47DRAFT_1152298</name>
</gene>
<protein>
    <recommendedName>
        <fullName evidence="5">MYND-type domain-containing protein</fullName>
    </recommendedName>
</protein>
<evidence type="ECO:0000256" key="3">
    <source>
        <dbReference type="ARBA" id="ARBA00022833"/>
    </source>
</evidence>
<dbReference type="Proteomes" id="UP000886523">
    <property type="component" value="Unassembled WGS sequence"/>
</dbReference>
<dbReference type="Gene3D" id="6.10.140.2220">
    <property type="match status" value="1"/>
</dbReference>
<keyword evidence="3" id="KW-0862">Zinc</keyword>
<keyword evidence="1" id="KW-0479">Metal-binding</keyword>
<evidence type="ECO:0000256" key="1">
    <source>
        <dbReference type="ARBA" id="ARBA00022723"/>
    </source>
</evidence>
<proteinExistence type="predicted"/>
<evidence type="ECO:0000313" key="7">
    <source>
        <dbReference type="Proteomes" id="UP000886523"/>
    </source>
</evidence>
<sequence length="202" mass="22552">MSLSLITHPCNVCADQTTLWCSRCHAAWYCCPDHLQRDWNKHRLECRPFKPAIPMEIDPQSLEFGTAASFTAILFPYNDERPQLIKVDCLARPQTTGPCKWIPLAIPHVGGTREPGNIVITRGVGGAPLRFPLHIFYRADFLIDGSLPNRAINRLTGGQATHQWNGNVIALKFYGTRRQGYTDAGNGDLAALVAYFMEPRSS</sequence>
<organism evidence="6 7">
    <name type="scientific">Hydnum rufescens UP504</name>
    <dbReference type="NCBI Taxonomy" id="1448309"/>
    <lineage>
        <taxon>Eukaryota</taxon>
        <taxon>Fungi</taxon>
        <taxon>Dikarya</taxon>
        <taxon>Basidiomycota</taxon>
        <taxon>Agaricomycotina</taxon>
        <taxon>Agaricomycetes</taxon>
        <taxon>Cantharellales</taxon>
        <taxon>Hydnaceae</taxon>
        <taxon>Hydnum</taxon>
    </lineage>
</organism>
<reference evidence="6" key="1">
    <citation type="journal article" date="2020" name="Nat. Commun.">
        <title>Large-scale genome sequencing of mycorrhizal fungi provides insights into the early evolution of symbiotic traits.</title>
        <authorList>
            <person name="Miyauchi S."/>
            <person name="Kiss E."/>
            <person name="Kuo A."/>
            <person name="Drula E."/>
            <person name="Kohler A."/>
            <person name="Sanchez-Garcia M."/>
            <person name="Morin E."/>
            <person name="Andreopoulos B."/>
            <person name="Barry K.W."/>
            <person name="Bonito G."/>
            <person name="Buee M."/>
            <person name="Carver A."/>
            <person name="Chen C."/>
            <person name="Cichocki N."/>
            <person name="Clum A."/>
            <person name="Culley D."/>
            <person name="Crous P.W."/>
            <person name="Fauchery L."/>
            <person name="Girlanda M."/>
            <person name="Hayes R.D."/>
            <person name="Keri Z."/>
            <person name="LaButti K."/>
            <person name="Lipzen A."/>
            <person name="Lombard V."/>
            <person name="Magnuson J."/>
            <person name="Maillard F."/>
            <person name="Murat C."/>
            <person name="Nolan M."/>
            <person name="Ohm R.A."/>
            <person name="Pangilinan J."/>
            <person name="Pereira M.F."/>
            <person name="Perotto S."/>
            <person name="Peter M."/>
            <person name="Pfister S."/>
            <person name="Riley R."/>
            <person name="Sitrit Y."/>
            <person name="Stielow J.B."/>
            <person name="Szollosi G."/>
            <person name="Zifcakova L."/>
            <person name="Stursova M."/>
            <person name="Spatafora J.W."/>
            <person name="Tedersoo L."/>
            <person name="Vaario L.M."/>
            <person name="Yamada A."/>
            <person name="Yan M."/>
            <person name="Wang P."/>
            <person name="Xu J."/>
            <person name="Bruns T."/>
            <person name="Baldrian P."/>
            <person name="Vilgalys R."/>
            <person name="Dunand C."/>
            <person name="Henrissat B."/>
            <person name="Grigoriev I.V."/>
            <person name="Hibbett D."/>
            <person name="Nagy L.G."/>
            <person name="Martin F.M."/>
        </authorList>
    </citation>
    <scope>NUCLEOTIDE SEQUENCE</scope>
    <source>
        <strain evidence="6">UP504</strain>
    </source>
</reference>
<name>A0A9P6E1H1_9AGAM</name>
<dbReference type="GO" id="GO:0008270">
    <property type="term" value="F:zinc ion binding"/>
    <property type="evidence" value="ECO:0007669"/>
    <property type="project" value="UniProtKB-KW"/>
</dbReference>
<dbReference type="SUPFAM" id="SSF144232">
    <property type="entry name" value="HIT/MYND zinc finger-like"/>
    <property type="match status" value="1"/>
</dbReference>
<evidence type="ECO:0000313" key="6">
    <source>
        <dbReference type="EMBL" id="KAF9519489.1"/>
    </source>
</evidence>
<dbReference type="PROSITE" id="PS50865">
    <property type="entry name" value="ZF_MYND_2"/>
    <property type="match status" value="1"/>
</dbReference>
<feature type="domain" description="MYND-type" evidence="5">
    <location>
        <begin position="10"/>
        <end position="46"/>
    </location>
</feature>
<dbReference type="OrthoDB" id="437457at2759"/>
<accession>A0A9P6E1H1</accession>
<evidence type="ECO:0000256" key="2">
    <source>
        <dbReference type="ARBA" id="ARBA00022771"/>
    </source>
</evidence>
<dbReference type="EMBL" id="MU128917">
    <property type="protein sequence ID" value="KAF9519489.1"/>
    <property type="molecule type" value="Genomic_DNA"/>
</dbReference>